<dbReference type="NCBIfam" id="TIGR00589">
    <property type="entry name" value="ogt"/>
    <property type="match status" value="1"/>
</dbReference>
<gene>
    <name evidence="9" type="ORF">GCM10008985_09650</name>
</gene>
<reference evidence="9" key="1">
    <citation type="journal article" date="2014" name="Int. J. Syst. Evol. Microbiol.">
        <title>Complete genome sequence of Corynebacterium casei LMG S-19264T (=DSM 44701T), isolated from a smear-ripened cheese.</title>
        <authorList>
            <consortium name="US DOE Joint Genome Institute (JGI-PGF)"/>
            <person name="Walter F."/>
            <person name="Albersmeier A."/>
            <person name="Kalinowski J."/>
            <person name="Ruckert C."/>
        </authorList>
    </citation>
    <scope>NUCLEOTIDE SEQUENCE</scope>
    <source>
        <strain evidence="9">JCM 12289</strain>
    </source>
</reference>
<dbReference type="InterPro" id="IPR014048">
    <property type="entry name" value="MethylDNA_cys_MeTrfase_DNA-bd"/>
</dbReference>
<dbReference type="RefSeq" id="WP_004054189.1">
    <property type="nucleotide sequence ID" value="NZ_BAAADN010000017.1"/>
</dbReference>
<dbReference type="Proteomes" id="UP001500962">
    <property type="component" value="Unassembled WGS sequence"/>
</dbReference>
<dbReference type="AlphaFoldDB" id="A0AAV3SE71"/>
<evidence type="ECO:0000256" key="3">
    <source>
        <dbReference type="ARBA" id="ARBA00022679"/>
    </source>
</evidence>
<accession>A0AAV3SE71</accession>
<sequence>MHVEILGGTVEIDESHVEESPTEIRRQLREYEHDERQTFDLSIEIPETFTGAVMEQLLTIPYGETRTYGEIAAALDTAPVAVGGACGRNLVTVVVPCHRVLRSGGELGGYSAPGGVDLKRRLLDHESNGV</sequence>
<keyword evidence="3" id="KW-0808">Transferase</keyword>
<dbReference type="GO" id="GO:0003908">
    <property type="term" value="F:methylated-DNA-[protein]-cysteine S-methyltransferase activity"/>
    <property type="evidence" value="ECO:0007669"/>
    <property type="project" value="UniProtKB-EC"/>
</dbReference>
<keyword evidence="2" id="KW-0489">Methyltransferase</keyword>
<organism evidence="9 10">
    <name type="scientific">Halococcus dombrowskii</name>
    <dbReference type="NCBI Taxonomy" id="179637"/>
    <lineage>
        <taxon>Archaea</taxon>
        <taxon>Methanobacteriati</taxon>
        <taxon>Methanobacteriota</taxon>
        <taxon>Stenosarchaea group</taxon>
        <taxon>Halobacteria</taxon>
        <taxon>Halobacteriales</taxon>
        <taxon>Halococcaceae</taxon>
        <taxon>Halococcus</taxon>
    </lineage>
</organism>
<comment type="catalytic activity">
    <reaction evidence="6">
        <text>a 6-O-methyl-2'-deoxyguanosine in DNA + L-cysteinyl-[protein] = S-methyl-L-cysteinyl-[protein] + a 2'-deoxyguanosine in DNA</text>
        <dbReference type="Rhea" id="RHEA:24000"/>
        <dbReference type="Rhea" id="RHEA-COMP:10131"/>
        <dbReference type="Rhea" id="RHEA-COMP:10132"/>
        <dbReference type="Rhea" id="RHEA-COMP:11367"/>
        <dbReference type="Rhea" id="RHEA-COMP:11368"/>
        <dbReference type="ChEBI" id="CHEBI:29950"/>
        <dbReference type="ChEBI" id="CHEBI:82612"/>
        <dbReference type="ChEBI" id="CHEBI:85445"/>
        <dbReference type="ChEBI" id="CHEBI:85448"/>
        <dbReference type="EC" id="2.1.1.63"/>
    </reaction>
</comment>
<evidence type="ECO:0000256" key="4">
    <source>
        <dbReference type="ARBA" id="ARBA00022763"/>
    </source>
</evidence>
<keyword evidence="4" id="KW-0227">DNA damage</keyword>
<evidence type="ECO:0000313" key="9">
    <source>
        <dbReference type="EMBL" id="GAA0455814.1"/>
    </source>
</evidence>
<dbReference type="InterPro" id="IPR036388">
    <property type="entry name" value="WH-like_DNA-bd_sf"/>
</dbReference>
<evidence type="ECO:0000256" key="1">
    <source>
        <dbReference type="ARBA" id="ARBA00001286"/>
    </source>
</evidence>
<protein>
    <submittedName>
        <fullName evidence="9">Methylated-DNA--[protein]-cysteine S-methyltransferase</fullName>
    </submittedName>
</protein>
<evidence type="ECO:0000259" key="8">
    <source>
        <dbReference type="Pfam" id="PF01035"/>
    </source>
</evidence>
<dbReference type="InterPro" id="IPR001497">
    <property type="entry name" value="MethylDNA_cys_MeTrfase_AS"/>
</dbReference>
<feature type="region of interest" description="Disordered" evidence="7">
    <location>
        <begin position="1"/>
        <end position="23"/>
    </location>
</feature>
<dbReference type="Pfam" id="PF01035">
    <property type="entry name" value="DNA_binding_1"/>
    <property type="match status" value="1"/>
</dbReference>
<dbReference type="PANTHER" id="PTHR10815">
    <property type="entry name" value="METHYLATED-DNA--PROTEIN-CYSTEINE METHYLTRANSFERASE"/>
    <property type="match status" value="1"/>
</dbReference>
<dbReference type="GeneID" id="89845601"/>
<name>A0AAV3SE71_HALDO</name>
<dbReference type="PROSITE" id="PS00374">
    <property type="entry name" value="MGMT"/>
    <property type="match status" value="1"/>
</dbReference>
<comment type="catalytic activity">
    <reaction evidence="1">
        <text>a 4-O-methyl-thymidine in DNA + L-cysteinyl-[protein] = a thymidine in DNA + S-methyl-L-cysteinyl-[protein]</text>
        <dbReference type="Rhea" id="RHEA:53428"/>
        <dbReference type="Rhea" id="RHEA-COMP:10131"/>
        <dbReference type="Rhea" id="RHEA-COMP:10132"/>
        <dbReference type="Rhea" id="RHEA-COMP:13555"/>
        <dbReference type="Rhea" id="RHEA-COMP:13556"/>
        <dbReference type="ChEBI" id="CHEBI:29950"/>
        <dbReference type="ChEBI" id="CHEBI:82612"/>
        <dbReference type="ChEBI" id="CHEBI:137386"/>
        <dbReference type="ChEBI" id="CHEBI:137387"/>
        <dbReference type="EC" id="2.1.1.63"/>
    </reaction>
</comment>
<keyword evidence="5" id="KW-0234">DNA repair</keyword>
<reference evidence="9" key="2">
    <citation type="submission" date="2023-12" db="EMBL/GenBank/DDBJ databases">
        <authorList>
            <person name="Sun Q."/>
            <person name="Inoue M."/>
        </authorList>
    </citation>
    <scope>NUCLEOTIDE SEQUENCE</scope>
    <source>
        <strain evidence="9">JCM 12289</strain>
    </source>
</reference>
<proteinExistence type="predicted"/>
<feature type="domain" description="Methylated-DNA-[protein]-cysteine S-methyltransferase DNA binding" evidence="8">
    <location>
        <begin position="49"/>
        <end position="127"/>
    </location>
</feature>
<evidence type="ECO:0000256" key="7">
    <source>
        <dbReference type="SAM" id="MobiDB-lite"/>
    </source>
</evidence>
<evidence type="ECO:0000256" key="6">
    <source>
        <dbReference type="ARBA" id="ARBA00049348"/>
    </source>
</evidence>
<dbReference type="CDD" id="cd06445">
    <property type="entry name" value="ATase"/>
    <property type="match status" value="1"/>
</dbReference>
<dbReference type="SUPFAM" id="SSF46767">
    <property type="entry name" value="Methylated DNA-protein cysteine methyltransferase, C-terminal domain"/>
    <property type="match status" value="1"/>
</dbReference>
<comment type="caution">
    <text evidence="9">The sequence shown here is derived from an EMBL/GenBank/DDBJ whole genome shotgun (WGS) entry which is preliminary data.</text>
</comment>
<dbReference type="Gene3D" id="1.10.10.10">
    <property type="entry name" value="Winged helix-like DNA-binding domain superfamily/Winged helix DNA-binding domain"/>
    <property type="match status" value="1"/>
</dbReference>
<dbReference type="EMBL" id="BAAADN010000017">
    <property type="protein sequence ID" value="GAA0455814.1"/>
    <property type="molecule type" value="Genomic_DNA"/>
</dbReference>
<evidence type="ECO:0000313" key="10">
    <source>
        <dbReference type="Proteomes" id="UP001500962"/>
    </source>
</evidence>
<dbReference type="PANTHER" id="PTHR10815:SF13">
    <property type="entry name" value="METHYLATED-DNA--PROTEIN-CYSTEINE METHYLTRANSFERASE"/>
    <property type="match status" value="1"/>
</dbReference>
<dbReference type="GO" id="GO:0032259">
    <property type="term" value="P:methylation"/>
    <property type="evidence" value="ECO:0007669"/>
    <property type="project" value="UniProtKB-KW"/>
</dbReference>
<evidence type="ECO:0000256" key="2">
    <source>
        <dbReference type="ARBA" id="ARBA00022603"/>
    </source>
</evidence>
<evidence type="ECO:0000256" key="5">
    <source>
        <dbReference type="ARBA" id="ARBA00023204"/>
    </source>
</evidence>
<dbReference type="InterPro" id="IPR036217">
    <property type="entry name" value="MethylDNA_cys_MeTrfase_DNAb"/>
</dbReference>
<dbReference type="GO" id="GO:0006281">
    <property type="term" value="P:DNA repair"/>
    <property type="evidence" value="ECO:0007669"/>
    <property type="project" value="UniProtKB-KW"/>
</dbReference>
<feature type="compositionally biased region" description="Basic and acidic residues" evidence="7">
    <location>
        <begin position="13"/>
        <end position="23"/>
    </location>
</feature>